<reference evidence="3 4" key="1">
    <citation type="submission" date="2015-09" db="EMBL/GenBank/DDBJ databases">
        <title>Draft Genome Sequence of Bradyrhizobium manausense Strain BR 3351T, a Novel Symbiotic Nitrogen-Fixing Alphaproteobacterium Isolated from Brazilian Amazon Rain Forest.</title>
        <authorList>
            <person name="De Araujo J.L."/>
            <person name="Zilli J.E."/>
        </authorList>
    </citation>
    <scope>NUCLEOTIDE SEQUENCE [LARGE SCALE GENOMIC DNA]</scope>
    <source>
        <strain evidence="3 4">BR3351</strain>
    </source>
</reference>
<name>A0A0R3CXQ3_9BRAD</name>
<keyword evidence="1" id="KW-0456">Lyase</keyword>
<sequence length="368" mass="41410">MKMPFAGAIDCDLHPPMPSMAQLLPYVDDYWRDQITNRAIDRMSFAMMSYPPNAPISARADWRAPNTARSDLDTLRAHVLDAFDLRFGIANVMHGAIALHNDDMAAAICRAVNDWLRAEWLDREPRLCGSILVSPQDPAQAVAEIERLASDPRFVQVLLPVMGEKLLGRREFFPLYEAAERHGLVIAVHAGSTYRYAPTIVGWPSYQFEDYVAQAQAFANQTISLVAEGVFRRFPRLKVVMLESGVSWLPMTVWRTDKTWRGARPEVPWVDRWPSEIIREHLRLSVQPFDAADATAVAQTLDRIGSDEMLLFSTDYPHWQFDGDDVLPDGLPPDSLRKILIDNALATYPRLAQGAAAGAVELAREDVR</sequence>
<dbReference type="GO" id="GO:0019748">
    <property type="term" value="P:secondary metabolic process"/>
    <property type="evidence" value="ECO:0007669"/>
    <property type="project" value="TreeGrafter"/>
</dbReference>
<organism evidence="3 4">
    <name type="scientific">Bradyrhizobium manausense</name>
    <dbReference type="NCBI Taxonomy" id="989370"/>
    <lineage>
        <taxon>Bacteria</taxon>
        <taxon>Pseudomonadati</taxon>
        <taxon>Pseudomonadota</taxon>
        <taxon>Alphaproteobacteria</taxon>
        <taxon>Hyphomicrobiales</taxon>
        <taxon>Nitrobacteraceae</taxon>
        <taxon>Bradyrhizobium</taxon>
    </lineage>
</organism>
<dbReference type="STRING" id="989370.AOQ71_40435"/>
<dbReference type="InterPro" id="IPR006680">
    <property type="entry name" value="Amidohydro-rel"/>
</dbReference>
<feature type="domain" description="Amidohydrolase-related" evidence="2">
    <location>
        <begin position="9"/>
        <end position="349"/>
    </location>
</feature>
<dbReference type="AlphaFoldDB" id="A0A0R3CXQ3"/>
<keyword evidence="3" id="KW-0378">Hydrolase</keyword>
<dbReference type="EMBL" id="LJYG01000116">
    <property type="protein sequence ID" value="KRQ00028.1"/>
    <property type="molecule type" value="Genomic_DNA"/>
</dbReference>
<dbReference type="Proteomes" id="UP000051936">
    <property type="component" value="Unassembled WGS sequence"/>
</dbReference>
<keyword evidence="4" id="KW-1185">Reference proteome</keyword>
<dbReference type="SUPFAM" id="SSF51556">
    <property type="entry name" value="Metallo-dependent hydrolases"/>
    <property type="match status" value="1"/>
</dbReference>
<dbReference type="OrthoDB" id="9799024at2"/>
<evidence type="ECO:0000313" key="4">
    <source>
        <dbReference type="Proteomes" id="UP000051936"/>
    </source>
</evidence>
<dbReference type="GO" id="GO:0016787">
    <property type="term" value="F:hydrolase activity"/>
    <property type="evidence" value="ECO:0007669"/>
    <property type="project" value="UniProtKB-KW"/>
</dbReference>
<protein>
    <submittedName>
        <fullName evidence="3">Hydrolase</fullName>
    </submittedName>
</protein>
<dbReference type="GO" id="GO:0005737">
    <property type="term" value="C:cytoplasm"/>
    <property type="evidence" value="ECO:0007669"/>
    <property type="project" value="TreeGrafter"/>
</dbReference>
<dbReference type="RefSeq" id="WP_057759207.1">
    <property type="nucleotide sequence ID" value="NZ_LJYG01000116.1"/>
</dbReference>
<dbReference type="Pfam" id="PF04909">
    <property type="entry name" value="Amidohydro_2"/>
    <property type="match status" value="1"/>
</dbReference>
<dbReference type="Gene3D" id="3.20.20.140">
    <property type="entry name" value="Metal-dependent hydrolases"/>
    <property type="match status" value="1"/>
</dbReference>
<comment type="caution">
    <text evidence="3">The sequence shown here is derived from an EMBL/GenBank/DDBJ whole genome shotgun (WGS) entry which is preliminary data.</text>
</comment>
<dbReference type="PANTHER" id="PTHR21240">
    <property type="entry name" value="2-AMINO-3-CARBOXYLMUCONATE-6-SEMIALDEHYDE DECARBOXYLASE"/>
    <property type="match status" value="1"/>
</dbReference>
<evidence type="ECO:0000256" key="1">
    <source>
        <dbReference type="ARBA" id="ARBA00023239"/>
    </source>
</evidence>
<dbReference type="InterPro" id="IPR032466">
    <property type="entry name" value="Metal_Hydrolase"/>
</dbReference>
<evidence type="ECO:0000313" key="3">
    <source>
        <dbReference type="EMBL" id="KRQ00028.1"/>
    </source>
</evidence>
<evidence type="ECO:0000259" key="2">
    <source>
        <dbReference type="Pfam" id="PF04909"/>
    </source>
</evidence>
<gene>
    <name evidence="3" type="ORF">AOQ71_40435</name>
</gene>
<accession>A0A0R3CXQ3</accession>
<proteinExistence type="predicted"/>
<dbReference type="InterPro" id="IPR032465">
    <property type="entry name" value="ACMSD"/>
</dbReference>
<dbReference type="GO" id="GO:0016831">
    <property type="term" value="F:carboxy-lyase activity"/>
    <property type="evidence" value="ECO:0007669"/>
    <property type="project" value="InterPro"/>
</dbReference>
<dbReference type="PANTHER" id="PTHR21240:SF28">
    <property type="entry name" value="ISO-OROTATE DECARBOXYLASE (EUROFUNG)"/>
    <property type="match status" value="1"/>
</dbReference>